<dbReference type="EMBL" id="HBIM01010417">
    <property type="protein sequence ID" value="CAE0411361.1"/>
    <property type="molecule type" value="Transcribed_RNA"/>
</dbReference>
<gene>
    <name evidence="2" type="ORF">ACOF00016_LOCUS8715</name>
</gene>
<dbReference type="AlphaFoldDB" id="A0A7S3P405"/>
<evidence type="ECO:0000256" key="1">
    <source>
        <dbReference type="SAM" id="MobiDB-lite"/>
    </source>
</evidence>
<proteinExistence type="predicted"/>
<evidence type="ECO:0000313" key="2">
    <source>
        <dbReference type="EMBL" id="CAE0411361.1"/>
    </source>
</evidence>
<feature type="region of interest" description="Disordered" evidence="1">
    <location>
        <begin position="46"/>
        <end position="102"/>
    </location>
</feature>
<name>A0A7S3P405_9STRA</name>
<feature type="compositionally biased region" description="Polar residues" evidence="1">
    <location>
        <begin position="92"/>
        <end position="102"/>
    </location>
</feature>
<sequence>MHTPNPRVRCVLHRFAVSIVVANALFLKDSHRITIVLGNYREAGRTGRSFNRQLSGSLKLHTRHPPGGLASPDLPLPSLRKAPPIIRKRPPTQSMSTQHMMK</sequence>
<reference evidence="2" key="1">
    <citation type="submission" date="2021-01" db="EMBL/GenBank/DDBJ databases">
        <authorList>
            <person name="Corre E."/>
            <person name="Pelletier E."/>
            <person name="Niang G."/>
            <person name="Scheremetjew M."/>
            <person name="Finn R."/>
            <person name="Kale V."/>
            <person name="Holt S."/>
            <person name="Cochrane G."/>
            <person name="Meng A."/>
            <person name="Brown T."/>
            <person name="Cohen L."/>
        </authorList>
    </citation>
    <scope>NUCLEOTIDE SEQUENCE</scope>
    <source>
        <strain evidence="2">CCMP127</strain>
    </source>
</reference>
<organism evidence="2">
    <name type="scientific">Amphora coffeiformis</name>
    <dbReference type="NCBI Taxonomy" id="265554"/>
    <lineage>
        <taxon>Eukaryota</taxon>
        <taxon>Sar</taxon>
        <taxon>Stramenopiles</taxon>
        <taxon>Ochrophyta</taxon>
        <taxon>Bacillariophyta</taxon>
        <taxon>Bacillariophyceae</taxon>
        <taxon>Bacillariophycidae</taxon>
        <taxon>Thalassiophysales</taxon>
        <taxon>Catenulaceae</taxon>
        <taxon>Amphora</taxon>
    </lineage>
</organism>
<protein>
    <submittedName>
        <fullName evidence="2">Uncharacterized protein</fullName>
    </submittedName>
</protein>
<accession>A0A7S3P405</accession>